<dbReference type="SMART" id="SM00184">
    <property type="entry name" value="RING"/>
    <property type="match status" value="1"/>
</dbReference>
<dbReference type="PROSITE" id="PS50089">
    <property type="entry name" value="ZF_RING_2"/>
    <property type="match status" value="1"/>
</dbReference>
<accession>A0A9P8RNQ4</accession>
<evidence type="ECO:0000313" key="6">
    <source>
        <dbReference type="EMBL" id="KAH6646830.1"/>
    </source>
</evidence>
<dbReference type="InterPro" id="IPR001841">
    <property type="entry name" value="Znf_RING"/>
</dbReference>
<feature type="domain" description="RING-type" evidence="5">
    <location>
        <begin position="53"/>
        <end position="104"/>
    </location>
</feature>
<evidence type="ECO:0000313" key="7">
    <source>
        <dbReference type="Proteomes" id="UP000758603"/>
    </source>
</evidence>
<evidence type="ECO:0000256" key="1">
    <source>
        <dbReference type="ARBA" id="ARBA00022723"/>
    </source>
</evidence>
<organism evidence="6 7">
    <name type="scientific">Truncatella angustata</name>
    <dbReference type="NCBI Taxonomy" id="152316"/>
    <lineage>
        <taxon>Eukaryota</taxon>
        <taxon>Fungi</taxon>
        <taxon>Dikarya</taxon>
        <taxon>Ascomycota</taxon>
        <taxon>Pezizomycotina</taxon>
        <taxon>Sordariomycetes</taxon>
        <taxon>Xylariomycetidae</taxon>
        <taxon>Amphisphaeriales</taxon>
        <taxon>Sporocadaceae</taxon>
        <taxon>Truncatella</taxon>
    </lineage>
</organism>
<dbReference type="Gene3D" id="3.30.40.10">
    <property type="entry name" value="Zinc/RING finger domain, C3HC4 (zinc finger)"/>
    <property type="match status" value="1"/>
</dbReference>
<evidence type="ECO:0000256" key="3">
    <source>
        <dbReference type="ARBA" id="ARBA00022833"/>
    </source>
</evidence>
<sequence length="137" mass="15531">MKDNECYFLVFCGCMTCGKCADTFAMEGLCQTHDHPQARSKQSIKRLFYQDTCCICLDSKEHSTFLKPCGHMFCDECVVQTLDAQATYQAKLGQAVILTCPICRTSLRGTIDDELQKVEIMDTGREVVEAIWIYEFA</sequence>
<keyword evidence="2 4" id="KW-0863">Zinc-finger</keyword>
<protein>
    <recommendedName>
        <fullName evidence="5">RING-type domain-containing protein</fullName>
    </recommendedName>
</protein>
<evidence type="ECO:0000256" key="4">
    <source>
        <dbReference type="PROSITE-ProRule" id="PRU00175"/>
    </source>
</evidence>
<dbReference type="InterPro" id="IPR013083">
    <property type="entry name" value="Znf_RING/FYVE/PHD"/>
</dbReference>
<dbReference type="AlphaFoldDB" id="A0A9P8RNQ4"/>
<gene>
    <name evidence="6" type="ORF">BKA67DRAFT_417417</name>
</gene>
<keyword evidence="1" id="KW-0479">Metal-binding</keyword>
<dbReference type="GO" id="GO:0008270">
    <property type="term" value="F:zinc ion binding"/>
    <property type="evidence" value="ECO:0007669"/>
    <property type="project" value="UniProtKB-KW"/>
</dbReference>
<dbReference type="SUPFAM" id="SSF57850">
    <property type="entry name" value="RING/U-box"/>
    <property type="match status" value="1"/>
</dbReference>
<evidence type="ECO:0000256" key="2">
    <source>
        <dbReference type="ARBA" id="ARBA00022771"/>
    </source>
</evidence>
<dbReference type="PROSITE" id="PS00518">
    <property type="entry name" value="ZF_RING_1"/>
    <property type="match status" value="1"/>
</dbReference>
<name>A0A9P8RNQ4_9PEZI</name>
<proteinExistence type="predicted"/>
<dbReference type="RefSeq" id="XP_045953344.1">
    <property type="nucleotide sequence ID" value="XM_046096795.1"/>
</dbReference>
<dbReference type="EMBL" id="JAGPXC010000009">
    <property type="protein sequence ID" value="KAH6646830.1"/>
    <property type="molecule type" value="Genomic_DNA"/>
</dbReference>
<comment type="caution">
    <text evidence="6">The sequence shown here is derived from an EMBL/GenBank/DDBJ whole genome shotgun (WGS) entry which is preliminary data.</text>
</comment>
<dbReference type="Pfam" id="PF13639">
    <property type="entry name" value="zf-RING_2"/>
    <property type="match status" value="1"/>
</dbReference>
<dbReference type="GeneID" id="70125687"/>
<dbReference type="InterPro" id="IPR017907">
    <property type="entry name" value="Znf_RING_CS"/>
</dbReference>
<dbReference type="OrthoDB" id="6270329at2759"/>
<dbReference type="Proteomes" id="UP000758603">
    <property type="component" value="Unassembled WGS sequence"/>
</dbReference>
<reference evidence="6" key="1">
    <citation type="journal article" date="2021" name="Nat. Commun.">
        <title>Genetic determinants of endophytism in the Arabidopsis root mycobiome.</title>
        <authorList>
            <person name="Mesny F."/>
            <person name="Miyauchi S."/>
            <person name="Thiergart T."/>
            <person name="Pickel B."/>
            <person name="Atanasova L."/>
            <person name="Karlsson M."/>
            <person name="Huettel B."/>
            <person name="Barry K.W."/>
            <person name="Haridas S."/>
            <person name="Chen C."/>
            <person name="Bauer D."/>
            <person name="Andreopoulos W."/>
            <person name="Pangilinan J."/>
            <person name="LaButti K."/>
            <person name="Riley R."/>
            <person name="Lipzen A."/>
            <person name="Clum A."/>
            <person name="Drula E."/>
            <person name="Henrissat B."/>
            <person name="Kohler A."/>
            <person name="Grigoriev I.V."/>
            <person name="Martin F.M."/>
            <person name="Hacquard S."/>
        </authorList>
    </citation>
    <scope>NUCLEOTIDE SEQUENCE</scope>
    <source>
        <strain evidence="6">MPI-SDFR-AT-0073</strain>
    </source>
</reference>
<keyword evidence="3" id="KW-0862">Zinc</keyword>
<evidence type="ECO:0000259" key="5">
    <source>
        <dbReference type="PROSITE" id="PS50089"/>
    </source>
</evidence>
<keyword evidence="7" id="KW-1185">Reference proteome</keyword>